<feature type="domain" description="Integrase catalytic" evidence="20">
    <location>
        <begin position="1315"/>
        <end position="1473"/>
    </location>
</feature>
<keyword evidence="8" id="KW-0255">Endonuclease</keyword>
<dbReference type="SUPFAM" id="SSF56672">
    <property type="entry name" value="DNA/RNA polymerases"/>
    <property type="match status" value="1"/>
</dbReference>
<sequence length="1691" mass="190794">MQNPAGHEAAPAIAPIAPPAMGVAPTMCLPAGAILNQLVRFDGQNMLLEDWATYLKSTLRLYNLTPDLQSDVALNALEGDARRTVMLRPEEERKTLEAILSILEPIYGETAGTGSLRSRLFTRFQLEDETIPQFANALQVIWAHIQRREANGTNVLGTGDQILRDQFVLGLRSPPLRQILRERILVDATLQFHKVQAEAVARDKEEAYGAYTVRMQAVRSPRTLSEEGELQETVKALSASLGEIQKQLAQLQVSAMAPVQPDYWQRSAAPMGPPRYPAATEARVRSSPRHWADRTTPEEAQSWGPPRNRRTMGPQCWVCQERGHISRQCPQRGPTSRTAAVKRESLAVVGHTAGEARCQAIPNDPRDLVAESPYLTVQIEEQMVGCLIDTGSEVTTMPVEFFEKHFGHLLKPHKGTVIKLTAVNQTAIPVFGVAWMRMKLCGQVIGRKGVVLVENPARCGAPVVLGMNVLRGLDQLLFTKEGPGYWKKMTSHKPTQRIFQRLIRTCGICKSTPEDKPVGAVYAPYGRACIVPPRQEKIIRMPVGGWRKLNGIGVQVEPLGVSEAGRSPVIARTIVTVMDGHVVVRCVNIHDHEVTFHAGEKVAELHVLQGVPLTGRQFALWSVENDIWTLAVDQNSVEEPTPEWNGRRILEQMKIDADQFTADQLEKIEAVVWEFQSTFSRCEEDFGCTTVIEHEIPTGDIPPIRERYRQIPPTLYQEVKTMLSQMLGSGVVKESQSPWAAPVVLVRKKDGSLRFCVDYRKLNAATVKDAFPLPRIEESLTALQRAKYFSTLDLASGYWQVPMAEKDRQKTAFILPMGLYEFNRMPVGLTNAPGTFQRLMEHCLGELNFESILIYLDDIIVHAPTFEEHLRRLRQVFSRLRAHGLKIKPRKCHLFQTSLEYLGHVVSAEGVRPAESKIEAVSKWPQPKTLREVKAFLGLAGYYRRFIKGFAKIAGPLHELLRGTAQGPKTRPISWGLSQQQAFDELKRALISAPILAYAQYDKPFMLYTDGSLHGLGAVLAQEQDRQERVIAYASRSLRDSERNPENYSSFKLELLALVWAMTEKFSGYLTGAKVLVRTDNNPLAHLQNAKLGALEQRWVARLAKFDYTIKYRAGKENANADALSRVTWEAPTDEVDEEDEGTETPDLGRVPRQPPVASSSGVATHNTVLLGKTEEEWAQVQDDDLELKKIKHWVKTGIWPKMEERSRLSSDGWKLLQQWDRLQIRNRIMYRKVFLPTDLEERWQMVIPSNLARKVALEGHEKGAHFGMKKTYKWVQRLVYCPQLEQIVREVCQKCRACELAKPPEQRAPSQVIKTSAPLEILMIDYILIGQSVSGHQYCLVMTDHFTKFAVAVPTLDQTAGSAARAVCQHFIQVYGCPKRIHSDQGACFQGKLMEQLCRLYGMEKSRTTPYHPQGNGACERFNRTLLQMLRTLEKEKKLRWPEYLPELLWAYNNRVHNTTGYTPHMLLFGRPGQEVAEMNLGPLSEESPRTVDSWVQEHQDKLRTVYRLVNEKLQQLTTRDHQPVQTAPLTPGDRVLVRAKRPTDKLDDRWEPQPYIVKRQVYPEGPVYDLQKENSNGPIRRLHRNMLRPCLSESCPTTDNSGDVQQRPSKPLSPRDVGWCVITTFPSQTSESPAPNGAAAEATPENALPPREEPGLIPTPSTENLGLRRSERSTSGIPPQRYAADEFIW</sequence>
<dbReference type="RefSeq" id="XP_041427368.1">
    <property type="nucleotide sequence ID" value="XM_041571434.1"/>
</dbReference>
<dbReference type="FunFam" id="1.10.340.70:FF:000001">
    <property type="entry name" value="Retrovirus-related Pol polyprotein from transposon gypsy-like Protein"/>
    <property type="match status" value="1"/>
</dbReference>
<dbReference type="FunFam" id="3.30.420.10:FF:000032">
    <property type="entry name" value="Retrovirus-related Pol polyprotein from transposon 297-like Protein"/>
    <property type="match status" value="1"/>
</dbReference>
<evidence type="ECO:0000259" key="20">
    <source>
        <dbReference type="PROSITE" id="PS50994"/>
    </source>
</evidence>
<evidence type="ECO:0000259" key="18">
    <source>
        <dbReference type="PROSITE" id="PS50158"/>
    </source>
</evidence>
<dbReference type="Proteomes" id="UP000186698">
    <property type="component" value="Chromosome 7S"/>
</dbReference>
<proteinExistence type="inferred from homology"/>
<keyword evidence="6" id="KW-0540">Nuclease</keyword>
<dbReference type="InterPro" id="IPR036875">
    <property type="entry name" value="Znf_CCHC_sf"/>
</dbReference>
<keyword evidence="14" id="KW-0238">DNA-binding</keyword>
<name>A0A8J1LCT7_XENLA</name>
<evidence type="ECO:0000259" key="19">
    <source>
        <dbReference type="PROSITE" id="PS50878"/>
    </source>
</evidence>
<dbReference type="InterPro" id="IPR012337">
    <property type="entry name" value="RNaseH-like_sf"/>
</dbReference>
<keyword evidence="3" id="KW-0645">Protease</keyword>
<dbReference type="InterPro" id="IPR050951">
    <property type="entry name" value="Retrovirus_Pol_polyprotein"/>
</dbReference>
<evidence type="ECO:0000256" key="6">
    <source>
        <dbReference type="ARBA" id="ARBA00022722"/>
    </source>
</evidence>
<dbReference type="InterPro" id="IPR041577">
    <property type="entry name" value="RT_RNaseH_2"/>
</dbReference>
<evidence type="ECO:0000256" key="8">
    <source>
        <dbReference type="ARBA" id="ARBA00022759"/>
    </source>
</evidence>
<dbReference type="InterPro" id="IPR001969">
    <property type="entry name" value="Aspartic_peptidase_AS"/>
</dbReference>
<evidence type="ECO:0000256" key="4">
    <source>
        <dbReference type="ARBA" id="ARBA00022679"/>
    </source>
</evidence>
<dbReference type="InterPro" id="IPR000477">
    <property type="entry name" value="RT_dom"/>
</dbReference>
<dbReference type="OrthoDB" id="8000983at2759"/>
<dbReference type="Pfam" id="PF17919">
    <property type="entry name" value="RT_RNaseH_2"/>
    <property type="match status" value="1"/>
</dbReference>
<protein>
    <recommendedName>
        <fullName evidence="15">Gypsy retrotransposon integrase-like protein 1</fullName>
        <ecNumber evidence="2">3.1.26.4</ecNumber>
    </recommendedName>
</protein>
<keyword evidence="13" id="KW-0695">RNA-directed DNA polymerase</keyword>
<keyword evidence="16" id="KW-0479">Metal-binding</keyword>
<dbReference type="GO" id="GO:0003723">
    <property type="term" value="F:RNA binding"/>
    <property type="evidence" value="ECO:0007669"/>
    <property type="project" value="UniProtKB-KW"/>
</dbReference>
<keyword evidence="16" id="KW-0863">Zinc-finger</keyword>
<comment type="similarity">
    <text evidence="1">Belongs to the beta type-B retroviral polymerase family. HERV class-II K(HML-2) pol subfamily.</text>
</comment>
<feature type="compositionally biased region" description="Acidic residues" evidence="17">
    <location>
        <begin position="1132"/>
        <end position="1144"/>
    </location>
</feature>
<dbReference type="KEGG" id="xla:121396496"/>
<dbReference type="InterPro" id="IPR036397">
    <property type="entry name" value="RNaseH_sf"/>
</dbReference>
<evidence type="ECO:0000256" key="14">
    <source>
        <dbReference type="ARBA" id="ARBA00023125"/>
    </source>
</evidence>
<dbReference type="PROSITE" id="PS50994">
    <property type="entry name" value="INTEGRASE"/>
    <property type="match status" value="1"/>
</dbReference>
<evidence type="ECO:0000256" key="1">
    <source>
        <dbReference type="ARBA" id="ARBA00010879"/>
    </source>
</evidence>
<evidence type="ECO:0000256" key="2">
    <source>
        <dbReference type="ARBA" id="ARBA00012180"/>
    </source>
</evidence>
<feature type="domain" description="CCHC-type" evidence="18">
    <location>
        <begin position="316"/>
        <end position="331"/>
    </location>
</feature>
<feature type="domain" description="Reverse transcriptase" evidence="19">
    <location>
        <begin position="727"/>
        <end position="906"/>
    </location>
</feature>
<accession>A0A8J1LCT7</accession>
<gene>
    <name evidence="22" type="primary">LOC121396496</name>
</gene>
<dbReference type="Gene3D" id="3.30.70.270">
    <property type="match status" value="2"/>
</dbReference>
<dbReference type="InterPro" id="IPR043502">
    <property type="entry name" value="DNA/RNA_pol_sf"/>
</dbReference>
<dbReference type="InterPro" id="IPR001584">
    <property type="entry name" value="Integrase_cat-core"/>
</dbReference>
<dbReference type="Gene3D" id="3.10.20.370">
    <property type="match status" value="1"/>
</dbReference>
<dbReference type="GO" id="GO:0004523">
    <property type="term" value="F:RNA-DNA hybrid ribonuclease activity"/>
    <property type="evidence" value="ECO:0007669"/>
    <property type="project" value="UniProtKB-EC"/>
</dbReference>
<dbReference type="CDD" id="cd01647">
    <property type="entry name" value="RT_LTR"/>
    <property type="match status" value="1"/>
</dbReference>
<keyword evidence="5" id="KW-0548">Nucleotidyltransferase</keyword>
<dbReference type="GO" id="GO:0006508">
    <property type="term" value="P:proteolysis"/>
    <property type="evidence" value="ECO:0007669"/>
    <property type="project" value="UniProtKB-KW"/>
</dbReference>
<dbReference type="Gene3D" id="2.40.70.10">
    <property type="entry name" value="Acid Proteases"/>
    <property type="match status" value="1"/>
</dbReference>
<dbReference type="FunFam" id="3.30.70.270:FF:000020">
    <property type="entry name" value="Transposon Tf2-6 polyprotein-like Protein"/>
    <property type="match status" value="1"/>
</dbReference>
<evidence type="ECO:0000256" key="11">
    <source>
        <dbReference type="ARBA" id="ARBA00022884"/>
    </source>
</evidence>
<dbReference type="CDD" id="cd00303">
    <property type="entry name" value="retropepsin_like"/>
    <property type="match status" value="1"/>
</dbReference>
<keyword evidence="4" id="KW-0808">Transferase</keyword>
<dbReference type="PROSITE" id="PS00141">
    <property type="entry name" value="ASP_PROTEASE"/>
    <property type="match status" value="1"/>
</dbReference>
<evidence type="ECO:0000313" key="22">
    <source>
        <dbReference type="RefSeq" id="XP_041427368.1"/>
    </source>
</evidence>
<evidence type="ECO:0000313" key="21">
    <source>
        <dbReference type="Proteomes" id="UP000186698"/>
    </source>
</evidence>
<dbReference type="Pfam" id="PF00098">
    <property type="entry name" value="zf-CCHC"/>
    <property type="match status" value="1"/>
</dbReference>
<dbReference type="InterPro" id="IPR001878">
    <property type="entry name" value="Znf_CCHC"/>
</dbReference>
<feature type="compositionally biased region" description="Polar residues" evidence="17">
    <location>
        <begin position="1626"/>
        <end position="1635"/>
    </location>
</feature>
<dbReference type="GO" id="GO:0003964">
    <property type="term" value="F:RNA-directed DNA polymerase activity"/>
    <property type="evidence" value="ECO:0007669"/>
    <property type="project" value="UniProtKB-KW"/>
</dbReference>
<feature type="region of interest" description="Disordered" evidence="17">
    <location>
        <begin position="285"/>
        <end position="310"/>
    </location>
</feature>
<organism evidence="21 22">
    <name type="scientific">Xenopus laevis</name>
    <name type="common">African clawed frog</name>
    <dbReference type="NCBI Taxonomy" id="8355"/>
    <lineage>
        <taxon>Eukaryota</taxon>
        <taxon>Metazoa</taxon>
        <taxon>Chordata</taxon>
        <taxon>Craniata</taxon>
        <taxon>Vertebrata</taxon>
        <taxon>Euteleostomi</taxon>
        <taxon>Amphibia</taxon>
        <taxon>Batrachia</taxon>
        <taxon>Anura</taxon>
        <taxon>Pipoidea</taxon>
        <taxon>Pipidae</taxon>
        <taxon>Xenopodinae</taxon>
        <taxon>Xenopus</taxon>
        <taxon>Xenopus</taxon>
    </lineage>
</organism>
<keyword evidence="9" id="KW-0378">Hydrolase</keyword>
<dbReference type="PROSITE" id="PS50158">
    <property type="entry name" value="ZF_CCHC"/>
    <property type="match status" value="1"/>
</dbReference>
<feature type="region of interest" description="Disordered" evidence="17">
    <location>
        <begin position="1130"/>
        <end position="1164"/>
    </location>
</feature>
<evidence type="ECO:0000256" key="13">
    <source>
        <dbReference type="ARBA" id="ARBA00022918"/>
    </source>
</evidence>
<dbReference type="PROSITE" id="PS50878">
    <property type="entry name" value="RT_POL"/>
    <property type="match status" value="1"/>
</dbReference>
<evidence type="ECO:0000256" key="15">
    <source>
        <dbReference type="ARBA" id="ARBA00039658"/>
    </source>
</evidence>
<keyword evidence="21" id="KW-1185">Reference proteome</keyword>
<dbReference type="Pfam" id="PF00078">
    <property type="entry name" value="RVT_1"/>
    <property type="match status" value="1"/>
</dbReference>
<evidence type="ECO:0000256" key="5">
    <source>
        <dbReference type="ARBA" id="ARBA00022695"/>
    </source>
</evidence>
<dbReference type="Gene3D" id="3.30.420.10">
    <property type="entry name" value="Ribonuclease H-like superfamily/Ribonuclease H"/>
    <property type="match status" value="1"/>
</dbReference>
<dbReference type="PANTHER" id="PTHR37984">
    <property type="entry name" value="PROTEIN CBG26694"/>
    <property type="match status" value="1"/>
</dbReference>
<dbReference type="GO" id="GO:0003677">
    <property type="term" value="F:DNA binding"/>
    <property type="evidence" value="ECO:0007669"/>
    <property type="project" value="UniProtKB-KW"/>
</dbReference>
<dbReference type="SUPFAM" id="SSF57756">
    <property type="entry name" value="Retrovirus zinc finger-like domains"/>
    <property type="match status" value="1"/>
</dbReference>
<keyword evidence="11" id="KW-0694">RNA-binding</keyword>
<feature type="compositionally biased region" description="Polar residues" evidence="17">
    <location>
        <begin position="1596"/>
        <end position="1610"/>
    </location>
</feature>
<dbReference type="SMART" id="SM00343">
    <property type="entry name" value="ZnF_C2HC"/>
    <property type="match status" value="1"/>
</dbReference>
<dbReference type="GO" id="GO:0008270">
    <property type="term" value="F:zinc ion binding"/>
    <property type="evidence" value="ECO:0007669"/>
    <property type="project" value="UniProtKB-KW"/>
</dbReference>
<evidence type="ECO:0000256" key="10">
    <source>
        <dbReference type="ARBA" id="ARBA00022842"/>
    </source>
</evidence>
<keyword evidence="16" id="KW-0862">Zinc</keyword>
<evidence type="ECO:0000256" key="3">
    <source>
        <dbReference type="ARBA" id="ARBA00022670"/>
    </source>
</evidence>
<dbReference type="FunFam" id="3.10.10.10:FF:000007">
    <property type="entry name" value="Retrovirus-related Pol polyprotein from transposon 17.6-like Protein"/>
    <property type="match status" value="1"/>
</dbReference>
<reference evidence="22" key="1">
    <citation type="submission" date="2025-08" db="UniProtKB">
        <authorList>
            <consortium name="RefSeq"/>
        </authorList>
    </citation>
    <scope>IDENTIFICATION</scope>
    <source>
        <strain evidence="22">J_2021</strain>
        <tissue evidence="22">Erythrocytes</tissue>
    </source>
</reference>
<feature type="region of interest" description="Disordered" evidence="17">
    <location>
        <begin position="1595"/>
        <end position="1691"/>
    </location>
</feature>
<keyword evidence="12" id="KW-0229">DNA integration</keyword>
<dbReference type="InterPro" id="IPR021109">
    <property type="entry name" value="Peptidase_aspartic_dom_sf"/>
</dbReference>
<dbReference type="Pfam" id="PF17921">
    <property type="entry name" value="Integrase_H2C2"/>
    <property type="match status" value="1"/>
</dbReference>
<evidence type="ECO:0000256" key="7">
    <source>
        <dbReference type="ARBA" id="ARBA00022750"/>
    </source>
</evidence>
<dbReference type="FunFam" id="3.10.20.370:FF:000001">
    <property type="entry name" value="Retrovirus-related Pol polyprotein from transposon 17.6-like protein"/>
    <property type="match status" value="1"/>
</dbReference>
<evidence type="ECO:0000256" key="16">
    <source>
        <dbReference type="PROSITE-ProRule" id="PRU00047"/>
    </source>
</evidence>
<dbReference type="EC" id="3.1.26.4" evidence="2"/>
<dbReference type="Gene3D" id="4.10.60.10">
    <property type="entry name" value="Zinc finger, CCHC-type"/>
    <property type="match status" value="1"/>
</dbReference>
<dbReference type="GO" id="GO:0004190">
    <property type="term" value="F:aspartic-type endopeptidase activity"/>
    <property type="evidence" value="ECO:0007669"/>
    <property type="project" value="UniProtKB-KW"/>
</dbReference>
<dbReference type="Gene3D" id="1.10.340.70">
    <property type="match status" value="1"/>
</dbReference>
<keyword evidence="10" id="KW-0460">Magnesium</keyword>
<dbReference type="PANTHER" id="PTHR37984:SF15">
    <property type="entry name" value="INTEGRASE CATALYTIC DOMAIN-CONTAINING PROTEIN"/>
    <property type="match status" value="1"/>
</dbReference>
<dbReference type="InterPro" id="IPR043128">
    <property type="entry name" value="Rev_trsase/Diguanyl_cyclase"/>
</dbReference>
<dbReference type="GeneID" id="121396496"/>
<dbReference type="InterPro" id="IPR041588">
    <property type="entry name" value="Integrase_H2C2"/>
</dbReference>
<evidence type="ECO:0000256" key="9">
    <source>
        <dbReference type="ARBA" id="ARBA00022801"/>
    </source>
</evidence>
<evidence type="ECO:0000256" key="12">
    <source>
        <dbReference type="ARBA" id="ARBA00022908"/>
    </source>
</evidence>
<dbReference type="Pfam" id="PF00665">
    <property type="entry name" value="rve"/>
    <property type="match status" value="1"/>
</dbReference>
<dbReference type="SUPFAM" id="SSF50630">
    <property type="entry name" value="Acid proteases"/>
    <property type="match status" value="1"/>
</dbReference>
<dbReference type="GO" id="GO:0015074">
    <property type="term" value="P:DNA integration"/>
    <property type="evidence" value="ECO:0007669"/>
    <property type="project" value="UniProtKB-KW"/>
</dbReference>
<dbReference type="CDD" id="cd09274">
    <property type="entry name" value="RNase_HI_RT_Ty3"/>
    <property type="match status" value="1"/>
</dbReference>
<dbReference type="SUPFAM" id="SSF53098">
    <property type="entry name" value="Ribonuclease H-like"/>
    <property type="match status" value="1"/>
</dbReference>
<dbReference type="Gene3D" id="3.10.10.10">
    <property type="entry name" value="HIV Type 1 Reverse Transcriptase, subunit A, domain 1"/>
    <property type="match status" value="1"/>
</dbReference>
<keyword evidence="7" id="KW-0064">Aspartyl protease</keyword>
<evidence type="ECO:0000256" key="17">
    <source>
        <dbReference type="SAM" id="MobiDB-lite"/>
    </source>
</evidence>